<dbReference type="InterPro" id="IPR000352">
    <property type="entry name" value="Pep_chain_release_fac_I"/>
</dbReference>
<feature type="region of interest" description="Disordered" evidence="1">
    <location>
        <begin position="151"/>
        <end position="195"/>
    </location>
</feature>
<protein>
    <recommendedName>
        <fullName evidence="2">Prokaryotic-type class I peptide chain release factors domain-containing protein</fullName>
    </recommendedName>
</protein>
<accession>A0ABR2Z8R2</accession>
<dbReference type="Pfam" id="PF00472">
    <property type="entry name" value="RF-1"/>
    <property type="match status" value="1"/>
</dbReference>
<dbReference type="SUPFAM" id="SSF110916">
    <property type="entry name" value="Peptidyl-tRNA hydrolase domain-like"/>
    <property type="match status" value="1"/>
</dbReference>
<dbReference type="PANTHER" id="PTHR11075">
    <property type="entry name" value="PEPTIDE CHAIN RELEASE FACTOR"/>
    <property type="match status" value="1"/>
</dbReference>
<organism evidence="3 4">
    <name type="scientific">Marasmius tenuissimus</name>
    <dbReference type="NCBI Taxonomy" id="585030"/>
    <lineage>
        <taxon>Eukaryota</taxon>
        <taxon>Fungi</taxon>
        <taxon>Dikarya</taxon>
        <taxon>Basidiomycota</taxon>
        <taxon>Agaricomycotina</taxon>
        <taxon>Agaricomycetes</taxon>
        <taxon>Agaricomycetidae</taxon>
        <taxon>Agaricales</taxon>
        <taxon>Marasmiineae</taxon>
        <taxon>Marasmiaceae</taxon>
        <taxon>Marasmius</taxon>
    </lineage>
</organism>
<feature type="domain" description="Prokaryotic-type class I peptide chain release factors" evidence="2">
    <location>
        <begin position="56"/>
        <end position="186"/>
    </location>
</feature>
<dbReference type="InterPro" id="IPR052104">
    <property type="entry name" value="Mito_Release_Factor_mL62"/>
</dbReference>
<gene>
    <name evidence="3" type="ORF">AAF712_016506</name>
</gene>
<proteinExistence type="predicted"/>
<dbReference type="Proteomes" id="UP001437256">
    <property type="component" value="Unassembled WGS sequence"/>
</dbReference>
<feature type="compositionally biased region" description="Basic and acidic residues" evidence="1">
    <location>
        <begin position="152"/>
        <end position="168"/>
    </location>
</feature>
<name>A0ABR2Z8R2_9AGAR</name>
<sequence length="195" mass="21898">MLLKFFVTGYQTRLPLLSARSYSQQLPSPPNIPLLESPEHSAKARAWISQFQRIPSIPRKLVQLSFSASSGPGGQHVNRTNSKATLRCPVNAEWIPQWARPILVKSPQYALSTHSILITSSVSRSQHQNVDDCLTKLQTLVLSAASTGIKNETPEEQKKIVEGHERVAKERRRKEKTQRSDVKKSRGKSYSGAWD</sequence>
<dbReference type="Gene3D" id="3.30.160.20">
    <property type="match status" value="1"/>
</dbReference>
<evidence type="ECO:0000313" key="3">
    <source>
        <dbReference type="EMBL" id="KAL0056877.1"/>
    </source>
</evidence>
<dbReference type="PANTHER" id="PTHR11075:SF54">
    <property type="entry name" value="LARGE RIBOSOMAL SUBUNIT PROTEIN ML62"/>
    <property type="match status" value="1"/>
</dbReference>
<comment type="caution">
    <text evidence="3">The sequence shown here is derived from an EMBL/GenBank/DDBJ whole genome shotgun (WGS) entry which is preliminary data.</text>
</comment>
<evidence type="ECO:0000313" key="4">
    <source>
        <dbReference type="Proteomes" id="UP001437256"/>
    </source>
</evidence>
<evidence type="ECO:0000259" key="2">
    <source>
        <dbReference type="Pfam" id="PF00472"/>
    </source>
</evidence>
<evidence type="ECO:0000256" key="1">
    <source>
        <dbReference type="SAM" id="MobiDB-lite"/>
    </source>
</evidence>
<dbReference type="EMBL" id="JBBXMP010000848">
    <property type="protein sequence ID" value="KAL0056877.1"/>
    <property type="molecule type" value="Genomic_DNA"/>
</dbReference>
<keyword evidence="4" id="KW-1185">Reference proteome</keyword>
<reference evidence="3 4" key="1">
    <citation type="submission" date="2024-05" db="EMBL/GenBank/DDBJ databases">
        <title>A draft genome resource for the thread blight pathogen Marasmius tenuissimus strain MS-2.</title>
        <authorList>
            <person name="Yulfo-Soto G.E."/>
            <person name="Baruah I.K."/>
            <person name="Amoako-Attah I."/>
            <person name="Bukari Y."/>
            <person name="Meinhardt L.W."/>
            <person name="Bailey B.A."/>
            <person name="Cohen S.P."/>
        </authorList>
    </citation>
    <scope>NUCLEOTIDE SEQUENCE [LARGE SCALE GENOMIC DNA]</scope>
    <source>
        <strain evidence="3 4">MS-2</strain>
    </source>
</reference>